<dbReference type="Gene3D" id="1.20.58.760">
    <property type="entry name" value="Peptidase M41"/>
    <property type="match status" value="1"/>
</dbReference>
<dbReference type="GO" id="GO:0004176">
    <property type="term" value="F:ATP-dependent peptidase activity"/>
    <property type="evidence" value="ECO:0007669"/>
    <property type="project" value="InterPro"/>
</dbReference>
<evidence type="ECO:0000256" key="16">
    <source>
        <dbReference type="ARBA" id="ARBA00022989"/>
    </source>
</evidence>
<evidence type="ECO:0000256" key="17">
    <source>
        <dbReference type="ARBA" id="ARBA00023049"/>
    </source>
</evidence>
<dbReference type="GO" id="GO:0006508">
    <property type="term" value="P:proteolysis"/>
    <property type="evidence" value="ECO:0007669"/>
    <property type="project" value="UniProtKB-KW"/>
</dbReference>
<accession>A0AAW2VSV9</accession>
<dbReference type="GO" id="GO:0004222">
    <property type="term" value="F:metalloendopeptidase activity"/>
    <property type="evidence" value="ECO:0007669"/>
    <property type="project" value="InterPro"/>
</dbReference>
<evidence type="ECO:0000256" key="2">
    <source>
        <dbReference type="ARBA" id="ARBA00004508"/>
    </source>
</evidence>
<comment type="cofactor">
    <cofactor evidence="1">
        <name>Zn(2+)</name>
        <dbReference type="ChEBI" id="CHEBI:29105"/>
    </cofactor>
</comment>
<keyword evidence="12" id="KW-0378">Hydrolase</keyword>
<dbReference type="InterPro" id="IPR003960">
    <property type="entry name" value="ATPase_AAA_CS"/>
</dbReference>
<keyword evidence="7" id="KW-0934">Plastid</keyword>
<dbReference type="CDD" id="cd19501">
    <property type="entry name" value="RecA-like_FtsH"/>
    <property type="match status" value="1"/>
</dbReference>
<dbReference type="GO" id="GO:0046872">
    <property type="term" value="F:metal ion binding"/>
    <property type="evidence" value="ECO:0007669"/>
    <property type="project" value="UniProtKB-KW"/>
</dbReference>
<dbReference type="GO" id="GO:0031969">
    <property type="term" value="C:chloroplast membrane"/>
    <property type="evidence" value="ECO:0007669"/>
    <property type="project" value="UniProtKB-SubCell"/>
</dbReference>
<protein>
    <recommendedName>
        <fullName evidence="21">ATP-dependent zinc metalloprotease FTSH, chloroplastic</fullName>
    </recommendedName>
</protein>
<dbReference type="SUPFAM" id="SSF52540">
    <property type="entry name" value="P-loop containing nucleoside triphosphate hydrolases"/>
    <property type="match status" value="1"/>
</dbReference>
<evidence type="ECO:0000256" key="6">
    <source>
        <dbReference type="ARBA" id="ARBA00022618"/>
    </source>
</evidence>
<comment type="function">
    <text evidence="20">Seems to act as an ATP-dependent zinc metallopeptidase.</text>
</comment>
<dbReference type="InterPro" id="IPR005936">
    <property type="entry name" value="FtsH"/>
</dbReference>
<dbReference type="HAMAP" id="MF_01458">
    <property type="entry name" value="FtsH"/>
    <property type="match status" value="1"/>
</dbReference>
<gene>
    <name evidence="25" type="ORF">Slati_2565000</name>
</gene>
<dbReference type="SUPFAM" id="SSF140990">
    <property type="entry name" value="FtsH protease domain-like"/>
    <property type="match status" value="1"/>
</dbReference>
<reference evidence="25" key="2">
    <citation type="journal article" date="2024" name="Plant">
        <title>Genomic evolution and insights into agronomic trait innovations of Sesamum species.</title>
        <authorList>
            <person name="Miao H."/>
            <person name="Wang L."/>
            <person name="Qu L."/>
            <person name="Liu H."/>
            <person name="Sun Y."/>
            <person name="Le M."/>
            <person name="Wang Q."/>
            <person name="Wei S."/>
            <person name="Zheng Y."/>
            <person name="Lin W."/>
            <person name="Duan Y."/>
            <person name="Cao H."/>
            <person name="Xiong S."/>
            <person name="Wang X."/>
            <person name="Wei L."/>
            <person name="Li C."/>
            <person name="Ma Q."/>
            <person name="Ju M."/>
            <person name="Zhao R."/>
            <person name="Li G."/>
            <person name="Mu C."/>
            <person name="Tian Q."/>
            <person name="Mei H."/>
            <person name="Zhang T."/>
            <person name="Gao T."/>
            <person name="Zhang H."/>
        </authorList>
    </citation>
    <scope>NUCLEOTIDE SEQUENCE</scope>
    <source>
        <strain evidence="25">KEN1</strain>
    </source>
</reference>
<dbReference type="Pfam" id="PF17862">
    <property type="entry name" value="AAA_lid_3"/>
    <property type="match status" value="1"/>
</dbReference>
<dbReference type="GO" id="GO:0019684">
    <property type="term" value="P:photosynthesis, light reaction"/>
    <property type="evidence" value="ECO:0007669"/>
    <property type="project" value="UniProtKB-ARBA"/>
</dbReference>
<keyword evidence="5" id="KW-0150">Chloroplast</keyword>
<dbReference type="GO" id="GO:0005524">
    <property type="term" value="F:ATP binding"/>
    <property type="evidence" value="ECO:0007669"/>
    <property type="project" value="UniProtKB-KW"/>
</dbReference>
<dbReference type="GO" id="GO:0009535">
    <property type="term" value="C:chloroplast thylakoid membrane"/>
    <property type="evidence" value="ECO:0007669"/>
    <property type="project" value="TreeGrafter"/>
</dbReference>
<keyword evidence="15" id="KW-0809">Transit peptide</keyword>
<dbReference type="PROSITE" id="PS00674">
    <property type="entry name" value="AAA"/>
    <property type="match status" value="1"/>
</dbReference>
<dbReference type="InterPro" id="IPR003593">
    <property type="entry name" value="AAA+_ATPase"/>
</dbReference>
<keyword evidence="14 22" id="KW-0067">ATP-binding</keyword>
<dbReference type="GO" id="GO:0016887">
    <property type="term" value="F:ATP hydrolysis activity"/>
    <property type="evidence" value="ECO:0007669"/>
    <property type="project" value="InterPro"/>
</dbReference>
<keyword evidence="8" id="KW-0645">Protease</keyword>
<evidence type="ECO:0000256" key="1">
    <source>
        <dbReference type="ARBA" id="ARBA00001947"/>
    </source>
</evidence>
<evidence type="ECO:0000256" key="20">
    <source>
        <dbReference type="ARBA" id="ARBA00053661"/>
    </source>
</evidence>
<keyword evidence="9 23" id="KW-0812">Transmembrane</keyword>
<dbReference type="Gene3D" id="1.10.8.60">
    <property type="match status" value="1"/>
</dbReference>
<keyword evidence="10" id="KW-0479">Metal-binding</keyword>
<evidence type="ECO:0000256" key="21">
    <source>
        <dbReference type="ARBA" id="ARBA00070124"/>
    </source>
</evidence>
<comment type="similarity">
    <text evidence="22">Belongs to the AAA ATPase family.</text>
</comment>
<keyword evidence="11 22" id="KW-0547">Nucleotide-binding</keyword>
<evidence type="ECO:0000256" key="23">
    <source>
        <dbReference type="SAM" id="Phobius"/>
    </source>
</evidence>
<evidence type="ECO:0000256" key="3">
    <source>
        <dbReference type="ARBA" id="ARBA00010044"/>
    </source>
</evidence>
<dbReference type="InterPro" id="IPR041569">
    <property type="entry name" value="AAA_lid_3"/>
</dbReference>
<dbReference type="EMBL" id="JACGWN010000009">
    <property type="protein sequence ID" value="KAL0432307.1"/>
    <property type="molecule type" value="Genomic_DNA"/>
</dbReference>
<evidence type="ECO:0000256" key="11">
    <source>
        <dbReference type="ARBA" id="ARBA00022741"/>
    </source>
</evidence>
<dbReference type="GO" id="GO:0003729">
    <property type="term" value="F:mRNA binding"/>
    <property type="evidence" value="ECO:0007669"/>
    <property type="project" value="UniProtKB-ARBA"/>
</dbReference>
<evidence type="ECO:0000256" key="19">
    <source>
        <dbReference type="ARBA" id="ARBA00023306"/>
    </source>
</evidence>
<evidence type="ECO:0000256" key="14">
    <source>
        <dbReference type="ARBA" id="ARBA00022840"/>
    </source>
</evidence>
<dbReference type="FunFam" id="1.20.58.760:FF:000001">
    <property type="entry name" value="ATP-dependent zinc metalloprotease FtsH"/>
    <property type="match status" value="1"/>
</dbReference>
<evidence type="ECO:0000256" key="5">
    <source>
        <dbReference type="ARBA" id="ARBA00022528"/>
    </source>
</evidence>
<sequence length="672" mass="72394">MASTLTNPLLSSNFFGTQIFISPPTPKTVPRKFLVPQSILNNKNSSKSKNVANHAALAALLFSSVTPQALALDNTPPPAPAAQVIEIEAQKPGPASPFAQNLLLNAPKPQSQPASDLPEGSQWRYSEFLNAVKKGKVERVRFSKDGGVLQLTAVDGRRATVIVPNDPDLIDILAMNGVDISVSEGDTGNGLFSFIGNLLFPFLAFAGLFFLFRRAQGGPGGPGGLGGPMDFGRSKSKFQEVPETGVTFADVAGADQAKLELQEVVDFLKNPDKYTALGAKIPKASEFVELFVGVGASRVRDLFEKAKSKAPCIVFIDEIDAVGRQRGAGLGGGNDEREQTINQLLTEMDGFSGNSGVIVLAATNRPDVLDSALLRPGRFDRQVTVDRPDVAGRVKILQVHSRGKALAKDVDFEKIARRTPGFTGADLQNLMNEAAILAARRDLKEISKDEISDALERIIAGPEKKNAVVSDEKKRLVAYHEAGHALVGALMPEYDPVAKISIIPRGQAGGLTFFAPSEERLESGLYSRSYLENQMAVALGGRVAEEVIFGQDNVTTGASNDFMQVSRVARQMVERFGFSKKIGQVAIGGPGGNPFLGQQMSTQKDYSMATADVVDAEVRELVDRAYTRAKQIITTHIDILHKLAQLLIEKETVDGEEFMSLFIDGKVELYVA</sequence>
<dbReference type="SMART" id="SM00382">
    <property type="entry name" value="AAA"/>
    <property type="match status" value="1"/>
</dbReference>
<comment type="subcellular location">
    <subcellularLocation>
        <location evidence="2">Plastid</location>
        <location evidence="2">Chloroplast membrane</location>
        <topology evidence="2">Multi-pass membrane protein</topology>
    </subcellularLocation>
</comment>
<evidence type="ECO:0000256" key="12">
    <source>
        <dbReference type="ARBA" id="ARBA00022801"/>
    </source>
</evidence>
<dbReference type="FunFam" id="3.40.50.300:FF:004199">
    <property type="entry name" value="ATP-dependent zinc metalloprotease FtsH homolog"/>
    <property type="match status" value="1"/>
</dbReference>
<evidence type="ECO:0000256" key="8">
    <source>
        <dbReference type="ARBA" id="ARBA00022670"/>
    </source>
</evidence>
<keyword evidence="17 25" id="KW-0482">Metalloprotease</keyword>
<keyword evidence="19" id="KW-0131">Cell cycle</keyword>
<keyword evidence="6" id="KW-0132">Cell division</keyword>
<dbReference type="PANTHER" id="PTHR23076">
    <property type="entry name" value="METALLOPROTEASE M41 FTSH"/>
    <property type="match status" value="1"/>
</dbReference>
<evidence type="ECO:0000256" key="22">
    <source>
        <dbReference type="RuleBase" id="RU003651"/>
    </source>
</evidence>
<dbReference type="InterPro" id="IPR037219">
    <property type="entry name" value="Peptidase_M41-like"/>
</dbReference>
<evidence type="ECO:0000256" key="4">
    <source>
        <dbReference type="ARBA" id="ARBA00010550"/>
    </source>
</evidence>
<dbReference type="Pfam" id="PF01434">
    <property type="entry name" value="Peptidase_M41"/>
    <property type="match status" value="1"/>
</dbReference>
<dbReference type="Gene3D" id="3.40.50.300">
    <property type="entry name" value="P-loop containing nucleotide triphosphate hydrolases"/>
    <property type="match status" value="1"/>
</dbReference>
<proteinExistence type="inferred from homology"/>
<dbReference type="Gene3D" id="3.30.720.210">
    <property type="match status" value="1"/>
</dbReference>
<feature type="domain" description="AAA+ ATPase" evidence="24">
    <location>
        <begin position="47"/>
        <end position="389"/>
    </location>
</feature>
<keyword evidence="16 23" id="KW-1133">Transmembrane helix</keyword>
<name>A0AAW2VSV9_9LAMI</name>
<dbReference type="GO" id="GO:0051301">
    <property type="term" value="P:cell division"/>
    <property type="evidence" value="ECO:0007669"/>
    <property type="project" value="UniProtKB-KW"/>
</dbReference>
<evidence type="ECO:0000256" key="18">
    <source>
        <dbReference type="ARBA" id="ARBA00023136"/>
    </source>
</evidence>
<dbReference type="FunFam" id="3.30.720.210:FF:000003">
    <property type="entry name" value="ATP-dependent zinc metalloprotease FTSH, chloroplastic"/>
    <property type="match status" value="1"/>
</dbReference>
<organism evidence="25">
    <name type="scientific">Sesamum latifolium</name>
    <dbReference type="NCBI Taxonomy" id="2727402"/>
    <lineage>
        <taxon>Eukaryota</taxon>
        <taxon>Viridiplantae</taxon>
        <taxon>Streptophyta</taxon>
        <taxon>Embryophyta</taxon>
        <taxon>Tracheophyta</taxon>
        <taxon>Spermatophyta</taxon>
        <taxon>Magnoliopsida</taxon>
        <taxon>eudicotyledons</taxon>
        <taxon>Gunneridae</taxon>
        <taxon>Pentapetalae</taxon>
        <taxon>asterids</taxon>
        <taxon>lamiids</taxon>
        <taxon>Lamiales</taxon>
        <taxon>Pedaliaceae</taxon>
        <taxon>Sesamum</taxon>
    </lineage>
</organism>
<dbReference type="InterPro" id="IPR003959">
    <property type="entry name" value="ATPase_AAA_core"/>
</dbReference>
<reference evidence="25" key="1">
    <citation type="submission" date="2020-06" db="EMBL/GenBank/DDBJ databases">
        <authorList>
            <person name="Li T."/>
            <person name="Hu X."/>
            <person name="Zhang T."/>
            <person name="Song X."/>
            <person name="Zhang H."/>
            <person name="Dai N."/>
            <person name="Sheng W."/>
            <person name="Hou X."/>
            <person name="Wei L."/>
        </authorList>
    </citation>
    <scope>NUCLEOTIDE SEQUENCE</scope>
    <source>
        <strain evidence="25">KEN1</strain>
        <tissue evidence="25">Leaf</tissue>
    </source>
</reference>
<dbReference type="PANTHER" id="PTHR23076:SF113">
    <property type="entry name" value="ATP-DEPENDENT ZINC METALLOPROTEASE FTSH 1, CHLOROPLASTIC-RELATED"/>
    <property type="match status" value="1"/>
</dbReference>
<dbReference type="Pfam" id="PF00004">
    <property type="entry name" value="AAA"/>
    <property type="match status" value="1"/>
</dbReference>
<evidence type="ECO:0000259" key="24">
    <source>
        <dbReference type="SMART" id="SM00382"/>
    </source>
</evidence>
<dbReference type="AlphaFoldDB" id="A0AAW2VSV9"/>
<keyword evidence="18 23" id="KW-0472">Membrane</keyword>
<keyword evidence="13" id="KW-0862">Zinc</keyword>
<comment type="similarity">
    <text evidence="3">In the C-terminal section; belongs to the peptidase M41 family.</text>
</comment>
<feature type="transmembrane region" description="Helical" evidence="23">
    <location>
        <begin position="191"/>
        <end position="212"/>
    </location>
</feature>
<dbReference type="InterPro" id="IPR027417">
    <property type="entry name" value="P-loop_NTPase"/>
</dbReference>
<evidence type="ECO:0000256" key="9">
    <source>
        <dbReference type="ARBA" id="ARBA00022692"/>
    </source>
</evidence>
<evidence type="ECO:0000256" key="13">
    <source>
        <dbReference type="ARBA" id="ARBA00022833"/>
    </source>
</evidence>
<evidence type="ECO:0000313" key="25">
    <source>
        <dbReference type="EMBL" id="KAL0432307.1"/>
    </source>
</evidence>
<comment type="caution">
    <text evidence="25">The sequence shown here is derived from an EMBL/GenBank/DDBJ whole genome shotgun (WGS) entry which is preliminary data.</text>
</comment>
<dbReference type="InterPro" id="IPR000642">
    <property type="entry name" value="Peptidase_M41"/>
</dbReference>
<comment type="similarity">
    <text evidence="4">In the N-terminal section; belongs to the AAA ATPase family.</text>
</comment>
<evidence type="ECO:0000256" key="7">
    <source>
        <dbReference type="ARBA" id="ARBA00022640"/>
    </source>
</evidence>
<evidence type="ECO:0000256" key="10">
    <source>
        <dbReference type="ARBA" id="ARBA00022723"/>
    </source>
</evidence>
<dbReference type="FunFam" id="1.10.8.60:FF:000001">
    <property type="entry name" value="ATP-dependent zinc metalloprotease FtsH"/>
    <property type="match status" value="1"/>
</dbReference>
<evidence type="ECO:0000256" key="15">
    <source>
        <dbReference type="ARBA" id="ARBA00022946"/>
    </source>
</evidence>